<dbReference type="InterPro" id="IPR012318">
    <property type="entry name" value="HTH_CRP"/>
</dbReference>
<dbReference type="EMBL" id="JBBKZV010000070">
    <property type="protein sequence ID" value="MEJ8827436.1"/>
    <property type="molecule type" value="Genomic_DNA"/>
</dbReference>
<comment type="caution">
    <text evidence="5">The sequence shown here is derived from an EMBL/GenBank/DDBJ whole genome shotgun (WGS) entry which is preliminary data.</text>
</comment>
<reference evidence="5 6" key="1">
    <citation type="submission" date="2024-03" db="EMBL/GenBank/DDBJ databases">
        <title>Novel species of the genus Variovorax.</title>
        <authorList>
            <person name="Liu Q."/>
            <person name="Xin Y.-H."/>
        </authorList>
    </citation>
    <scope>NUCLEOTIDE SEQUENCE [LARGE SCALE GENOMIC DNA]</scope>
    <source>
        <strain evidence="5 6">KACC 18501</strain>
    </source>
</reference>
<dbReference type="SUPFAM" id="SSF51206">
    <property type="entry name" value="cAMP-binding domain-like"/>
    <property type="match status" value="1"/>
</dbReference>
<name>A0ABU8WDU3_9BURK</name>
<dbReference type="InterPro" id="IPR014710">
    <property type="entry name" value="RmlC-like_jellyroll"/>
</dbReference>
<keyword evidence="2" id="KW-0238">DNA-binding</keyword>
<evidence type="ECO:0000313" key="5">
    <source>
        <dbReference type="EMBL" id="MEJ8827436.1"/>
    </source>
</evidence>
<dbReference type="InterPro" id="IPR000595">
    <property type="entry name" value="cNMP-bd_dom"/>
</dbReference>
<accession>A0ABU8WDU3</accession>
<dbReference type="InterPro" id="IPR018490">
    <property type="entry name" value="cNMP-bd_dom_sf"/>
</dbReference>
<keyword evidence="6" id="KW-1185">Reference proteome</keyword>
<proteinExistence type="predicted"/>
<dbReference type="Pfam" id="PF13545">
    <property type="entry name" value="HTH_Crp_2"/>
    <property type="match status" value="1"/>
</dbReference>
<organism evidence="5 6">
    <name type="scientific">Variovorax humicola</name>
    <dbReference type="NCBI Taxonomy" id="1769758"/>
    <lineage>
        <taxon>Bacteria</taxon>
        <taxon>Pseudomonadati</taxon>
        <taxon>Pseudomonadota</taxon>
        <taxon>Betaproteobacteria</taxon>
        <taxon>Burkholderiales</taxon>
        <taxon>Comamonadaceae</taxon>
        <taxon>Variovorax</taxon>
    </lineage>
</organism>
<dbReference type="InterPro" id="IPR036390">
    <property type="entry name" value="WH_DNA-bd_sf"/>
</dbReference>
<dbReference type="SUPFAM" id="SSF46785">
    <property type="entry name" value="Winged helix' DNA-binding domain"/>
    <property type="match status" value="1"/>
</dbReference>
<dbReference type="Proteomes" id="UP001363010">
    <property type="component" value="Unassembled WGS sequence"/>
</dbReference>
<dbReference type="CDD" id="cd00038">
    <property type="entry name" value="CAP_ED"/>
    <property type="match status" value="1"/>
</dbReference>
<feature type="domain" description="HTH crp-type" evidence="4">
    <location>
        <begin position="193"/>
        <end position="263"/>
    </location>
</feature>
<dbReference type="InterPro" id="IPR036388">
    <property type="entry name" value="WH-like_DNA-bd_sf"/>
</dbReference>
<keyword evidence="1" id="KW-0805">Transcription regulation</keyword>
<protein>
    <submittedName>
        <fullName evidence="5">Crp/Fnr family transcriptional regulator</fullName>
    </submittedName>
</protein>
<dbReference type="PROSITE" id="PS51063">
    <property type="entry name" value="HTH_CRP_2"/>
    <property type="match status" value="1"/>
</dbReference>
<keyword evidence="3" id="KW-0804">Transcription</keyword>
<dbReference type="RefSeq" id="WP_340368459.1">
    <property type="nucleotide sequence ID" value="NZ_JBBKZV010000070.1"/>
</dbReference>
<dbReference type="Gene3D" id="2.60.120.10">
    <property type="entry name" value="Jelly Rolls"/>
    <property type="match status" value="1"/>
</dbReference>
<dbReference type="Gene3D" id="1.10.10.10">
    <property type="entry name" value="Winged helix-like DNA-binding domain superfamily/Winged helix DNA-binding domain"/>
    <property type="match status" value="1"/>
</dbReference>
<evidence type="ECO:0000259" key="4">
    <source>
        <dbReference type="PROSITE" id="PS51063"/>
    </source>
</evidence>
<evidence type="ECO:0000256" key="1">
    <source>
        <dbReference type="ARBA" id="ARBA00023015"/>
    </source>
</evidence>
<evidence type="ECO:0000256" key="3">
    <source>
        <dbReference type="ARBA" id="ARBA00023163"/>
    </source>
</evidence>
<evidence type="ECO:0000313" key="6">
    <source>
        <dbReference type="Proteomes" id="UP001363010"/>
    </source>
</evidence>
<evidence type="ECO:0000256" key="2">
    <source>
        <dbReference type="ARBA" id="ARBA00023125"/>
    </source>
</evidence>
<sequence>MNVKDDLRARRMIHGARTLNTLAAPTYPECPGSDKHEKVFAMTAVACGLDVRGMLQATLFGRLEPPFLDALASHARVERYEIPTLLNAAHLPLQHLRLVVEGRIGLVVRRASGNEVALADIGAGAWATWLPCFVPEPPAVDFYASGPSLFIALPVTHVRAFVERHPQIYPWVLAEIDYRMKLLAEWTAHSVLTGSKQRMARLIHILARDQKLKGNSGTLVVNQSRLACLARCARQTANTLLSQLERQGLIELSYGEVKILDMRELLAFADEESVD</sequence>
<gene>
    <name evidence="5" type="ORF">WKW80_36595</name>
</gene>